<comment type="caution">
    <text evidence="3">The sequence shown here is derived from an EMBL/GenBank/DDBJ whole genome shotgun (WGS) entry which is preliminary data.</text>
</comment>
<gene>
    <name evidence="3" type="ORF">KIN34_07105</name>
</gene>
<feature type="region of interest" description="Disordered" evidence="1">
    <location>
        <begin position="1"/>
        <end position="34"/>
    </location>
</feature>
<name>A0ABS5TY25_9CELL</name>
<dbReference type="Gene3D" id="1.10.357.10">
    <property type="entry name" value="Tetracycline Repressor, domain 2"/>
    <property type="match status" value="1"/>
</dbReference>
<dbReference type="RefSeq" id="WP_214348575.1">
    <property type="nucleotide sequence ID" value="NZ_JAHBOH010000001.1"/>
</dbReference>
<accession>A0ABS5TY25</accession>
<dbReference type="Pfam" id="PF18598">
    <property type="entry name" value="TetR_C_36"/>
    <property type="match status" value="1"/>
</dbReference>
<organism evidence="3 4">
    <name type="scientific">Cellulomonas fulva</name>
    <dbReference type="NCBI Taxonomy" id="2835530"/>
    <lineage>
        <taxon>Bacteria</taxon>
        <taxon>Bacillati</taxon>
        <taxon>Actinomycetota</taxon>
        <taxon>Actinomycetes</taxon>
        <taxon>Micrococcales</taxon>
        <taxon>Cellulomonadaceae</taxon>
        <taxon>Cellulomonas</taxon>
    </lineage>
</organism>
<evidence type="ECO:0000259" key="2">
    <source>
        <dbReference type="Pfam" id="PF18598"/>
    </source>
</evidence>
<proteinExistence type="predicted"/>
<protein>
    <recommendedName>
        <fullName evidence="2">QsdR TetR regulatory C-terminal domain-containing protein</fullName>
    </recommendedName>
</protein>
<keyword evidence="4" id="KW-1185">Reference proteome</keyword>
<evidence type="ECO:0000256" key="1">
    <source>
        <dbReference type="SAM" id="MobiDB-lite"/>
    </source>
</evidence>
<evidence type="ECO:0000313" key="3">
    <source>
        <dbReference type="EMBL" id="MBT0994053.1"/>
    </source>
</evidence>
<sequence>MPTSTTSAGPAPEARTGAPPDEPHAPGTHGTDLARAGTAAAPSWLSQRLEDGAHPDAVHAFRLARETFIAGERIDMGRLALRIGIDRTSLFRWVGNRDSLLSEVLWSLAVPTLSQADATARDRRGADRVVAVLTAFVRDLIAAPYFRDFLRREPARALRLLTTNESEIQRRYVAVAEKLVRDELGERPFGRVPPHDLAYLLVRISESFTYADLITGDAPSVERARAAFELVLRPDAPGGAA</sequence>
<feature type="domain" description="QsdR TetR regulatory C-terminal" evidence="2">
    <location>
        <begin position="124"/>
        <end position="233"/>
    </location>
</feature>
<reference evidence="3 4" key="1">
    <citation type="submission" date="2021-05" db="EMBL/GenBank/DDBJ databases">
        <title>Description of Cellulomonas sp. DKR-3 sp. nov.</title>
        <authorList>
            <person name="Dahal R.H."/>
            <person name="Chaudhary D.K."/>
        </authorList>
    </citation>
    <scope>NUCLEOTIDE SEQUENCE [LARGE SCALE GENOMIC DNA]</scope>
    <source>
        <strain evidence="3 4">DKR-3</strain>
    </source>
</reference>
<dbReference type="EMBL" id="JAHBOH010000001">
    <property type="protein sequence ID" value="MBT0994053.1"/>
    <property type="molecule type" value="Genomic_DNA"/>
</dbReference>
<evidence type="ECO:0000313" key="4">
    <source>
        <dbReference type="Proteomes" id="UP000722125"/>
    </source>
</evidence>
<dbReference type="InterPro" id="IPR041485">
    <property type="entry name" value="TetR_C_36"/>
</dbReference>
<dbReference type="Proteomes" id="UP000722125">
    <property type="component" value="Unassembled WGS sequence"/>
</dbReference>